<dbReference type="PANTHER" id="PTHR43213:SF5">
    <property type="entry name" value="BIFUNCTIONAL DTTP_UTP PYROPHOSPHATASE_METHYLTRANSFERASE PROTEIN-RELATED"/>
    <property type="match status" value="1"/>
</dbReference>
<dbReference type="eggNOG" id="COG0424">
    <property type="taxonomic scope" value="Bacteria"/>
</dbReference>
<dbReference type="GO" id="GO:0047429">
    <property type="term" value="F:nucleoside triphosphate diphosphatase activity"/>
    <property type="evidence" value="ECO:0007669"/>
    <property type="project" value="UniProtKB-EC"/>
</dbReference>
<evidence type="ECO:0000256" key="2">
    <source>
        <dbReference type="ARBA" id="ARBA00022801"/>
    </source>
</evidence>
<dbReference type="CDD" id="cd00555">
    <property type="entry name" value="Maf"/>
    <property type="match status" value="1"/>
</dbReference>
<keyword evidence="3 4" id="KW-0546">Nucleotide metabolism</keyword>
<dbReference type="Gene3D" id="3.90.950.10">
    <property type="match status" value="1"/>
</dbReference>
<dbReference type="EMBL" id="AATQ01000002">
    <property type="protein sequence ID" value="EAU48220.1"/>
    <property type="molecule type" value="Genomic_DNA"/>
</dbReference>
<comment type="function">
    <text evidence="4">Nucleoside triphosphate pyrophosphatase. May have a dual role in cell division arrest and in preventing the incorporation of modified nucleotides into cellular nucleic acids.</text>
</comment>
<name>Q0FVA6_SALBH</name>
<dbReference type="OrthoDB" id="9813962at2"/>
<dbReference type="GO" id="GO:0005737">
    <property type="term" value="C:cytoplasm"/>
    <property type="evidence" value="ECO:0007669"/>
    <property type="project" value="UniProtKB-SubCell"/>
</dbReference>
<dbReference type="PIRSF" id="PIRSF006305">
    <property type="entry name" value="Maf"/>
    <property type="match status" value="1"/>
</dbReference>
<accession>Q0FVA6</accession>
<dbReference type="GO" id="GO:0009117">
    <property type="term" value="P:nucleotide metabolic process"/>
    <property type="evidence" value="ECO:0007669"/>
    <property type="project" value="UniProtKB-KW"/>
</dbReference>
<dbReference type="STRING" id="314265.R2601_14680"/>
<evidence type="ECO:0000313" key="6">
    <source>
        <dbReference type="Proteomes" id="UP000006230"/>
    </source>
</evidence>
<dbReference type="Proteomes" id="UP000006230">
    <property type="component" value="Unassembled WGS sequence"/>
</dbReference>
<dbReference type="EC" id="3.6.1.9" evidence="4"/>
<dbReference type="InterPro" id="IPR029001">
    <property type="entry name" value="ITPase-like_fam"/>
</dbReference>
<comment type="caution">
    <text evidence="5">The sequence shown here is derived from an EMBL/GenBank/DDBJ whole genome shotgun (WGS) entry which is preliminary data.</text>
</comment>
<comment type="similarity">
    <text evidence="4">Belongs to the Maf family.</text>
</comment>
<organism evidence="5 6">
    <name type="scientific">Salipiger bermudensis (strain DSM 26914 / JCM 13377 / KCTC 12554 / HTCC2601)</name>
    <name type="common">Pelagibaca bermudensis</name>
    <dbReference type="NCBI Taxonomy" id="314265"/>
    <lineage>
        <taxon>Bacteria</taxon>
        <taxon>Pseudomonadati</taxon>
        <taxon>Pseudomonadota</taxon>
        <taxon>Alphaproteobacteria</taxon>
        <taxon>Rhodobacterales</taxon>
        <taxon>Roseobacteraceae</taxon>
        <taxon>Salipiger</taxon>
    </lineage>
</organism>
<dbReference type="Pfam" id="PF02545">
    <property type="entry name" value="Maf"/>
    <property type="match status" value="1"/>
</dbReference>
<comment type="catalytic activity">
    <reaction evidence="4">
        <text>a 2'-deoxyribonucleoside 5'-triphosphate + H2O = a 2'-deoxyribonucleoside 5'-phosphate + diphosphate + H(+)</text>
        <dbReference type="Rhea" id="RHEA:44644"/>
        <dbReference type="ChEBI" id="CHEBI:15377"/>
        <dbReference type="ChEBI" id="CHEBI:15378"/>
        <dbReference type="ChEBI" id="CHEBI:33019"/>
        <dbReference type="ChEBI" id="CHEBI:61560"/>
        <dbReference type="ChEBI" id="CHEBI:65317"/>
        <dbReference type="EC" id="3.6.1.9"/>
    </reaction>
</comment>
<keyword evidence="6" id="KW-1185">Reference proteome</keyword>
<keyword evidence="4" id="KW-0963">Cytoplasm</keyword>
<comment type="catalytic activity">
    <reaction evidence="4">
        <text>a ribonucleoside 5'-triphosphate + H2O = a ribonucleoside 5'-phosphate + diphosphate + H(+)</text>
        <dbReference type="Rhea" id="RHEA:23996"/>
        <dbReference type="ChEBI" id="CHEBI:15377"/>
        <dbReference type="ChEBI" id="CHEBI:15378"/>
        <dbReference type="ChEBI" id="CHEBI:33019"/>
        <dbReference type="ChEBI" id="CHEBI:58043"/>
        <dbReference type="ChEBI" id="CHEBI:61557"/>
        <dbReference type="EC" id="3.6.1.9"/>
    </reaction>
</comment>
<keyword evidence="2 4" id="KW-0378">Hydrolase</keyword>
<dbReference type="HOGENOM" id="CLU_040416_1_1_5"/>
<evidence type="ECO:0000256" key="3">
    <source>
        <dbReference type="ARBA" id="ARBA00023080"/>
    </source>
</evidence>
<comment type="cofactor">
    <cofactor evidence="1 4">
        <name>a divalent metal cation</name>
        <dbReference type="ChEBI" id="CHEBI:60240"/>
    </cofactor>
</comment>
<dbReference type="RefSeq" id="WP_007795614.1">
    <property type="nucleotide sequence ID" value="NZ_DS022276.1"/>
</dbReference>
<protein>
    <recommendedName>
        <fullName evidence="4">Nucleoside triphosphate pyrophosphatase</fullName>
        <ecNumber evidence="4">3.6.1.9</ecNumber>
    </recommendedName>
    <alternativeName>
        <fullName evidence="4">Nucleotide pyrophosphatase</fullName>
        <shortName evidence="4">Nucleotide PPase</shortName>
    </alternativeName>
</protein>
<dbReference type="PANTHER" id="PTHR43213">
    <property type="entry name" value="BIFUNCTIONAL DTTP/UTP PYROPHOSPHATASE/METHYLTRANSFERASE PROTEIN-RELATED"/>
    <property type="match status" value="1"/>
</dbReference>
<proteinExistence type="inferred from homology"/>
<gene>
    <name evidence="5" type="ORF">R2601_14680</name>
</gene>
<comment type="caution">
    <text evidence="4">Lacks conserved residue(s) required for the propagation of feature annotation.</text>
</comment>
<feature type="active site" description="Proton acceptor" evidence="4">
    <location>
        <position position="76"/>
    </location>
</feature>
<dbReference type="HAMAP" id="MF_00528">
    <property type="entry name" value="Maf"/>
    <property type="match status" value="1"/>
</dbReference>
<evidence type="ECO:0000256" key="1">
    <source>
        <dbReference type="ARBA" id="ARBA00001968"/>
    </source>
</evidence>
<evidence type="ECO:0000313" key="5">
    <source>
        <dbReference type="EMBL" id="EAU48220.1"/>
    </source>
</evidence>
<reference evidence="5 6" key="1">
    <citation type="journal article" date="2010" name="J. Bacteriol.">
        <title>Genome sequences of Pelagibaca bermudensis HTCC2601T and Maritimibacter alkaliphilus HTCC2654T, the type strains of two marine Roseobacter genera.</title>
        <authorList>
            <person name="Thrash J.C."/>
            <person name="Cho J.C."/>
            <person name="Ferriera S."/>
            <person name="Johnson J."/>
            <person name="Vergin K.L."/>
            <person name="Giovannoni S.J."/>
        </authorList>
    </citation>
    <scope>NUCLEOTIDE SEQUENCE [LARGE SCALE GENOMIC DNA]</scope>
    <source>
        <strain evidence="6">DSM 26914 / JCM 13377 / KCTC 12554 / HTCC2601</strain>
    </source>
</reference>
<dbReference type="InterPro" id="IPR003697">
    <property type="entry name" value="Maf-like"/>
</dbReference>
<sequence length="199" mass="22231">MTLPFILASGSEIRAELLRKAAVPHRIEPARVDESAIRDSLAAEGASPRDVADALSEYKARRVSQKNPGAFVLGCDQVLALGREVFAKPETPDACREQLIRLRGERHHLYSGAVIYQDGEPIWRHVGVARLVMRDFSDAYLDDYIARNWDSVRHSVGGYKLEEEGVRLFARIEGDHFTILGLPLLELIAFLQAREIIAA</sequence>
<evidence type="ECO:0000256" key="4">
    <source>
        <dbReference type="HAMAP-Rule" id="MF_00528"/>
    </source>
</evidence>
<dbReference type="AlphaFoldDB" id="Q0FVA6"/>
<comment type="subcellular location">
    <subcellularLocation>
        <location evidence="4">Cytoplasm</location>
    </subcellularLocation>
</comment>
<dbReference type="SUPFAM" id="SSF52972">
    <property type="entry name" value="ITPase-like"/>
    <property type="match status" value="1"/>
</dbReference>